<dbReference type="EMBL" id="NBII01000005">
    <property type="protein sequence ID" value="PAV18549.1"/>
    <property type="molecule type" value="Genomic_DNA"/>
</dbReference>
<dbReference type="Proteomes" id="UP000217199">
    <property type="component" value="Unassembled WGS sequence"/>
</dbReference>
<keyword evidence="2" id="KW-0456">Lyase</keyword>
<dbReference type="OrthoDB" id="10055203at2759"/>
<dbReference type="InParanoid" id="A0A286UG79"/>
<dbReference type="AlphaFoldDB" id="A0A286UG79"/>
<dbReference type="SUPFAM" id="SSF103378">
    <property type="entry name" value="2-methylcitrate dehydratase PrpD"/>
    <property type="match status" value="1"/>
</dbReference>
<organism evidence="5 6">
    <name type="scientific">Pyrrhoderma noxium</name>
    <dbReference type="NCBI Taxonomy" id="2282107"/>
    <lineage>
        <taxon>Eukaryota</taxon>
        <taxon>Fungi</taxon>
        <taxon>Dikarya</taxon>
        <taxon>Basidiomycota</taxon>
        <taxon>Agaricomycotina</taxon>
        <taxon>Agaricomycetes</taxon>
        <taxon>Hymenochaetales</taxon>
        <taxon>Hymenochaetaceae</taxon>
        <taxon>Pyrrhoderma</taxon>
    </lineage>
</organism>
<reference evidence="5 6" key="1">
    <citation type="journal article" date="2017" name="Mol. Ecol.">
        <title>Comparative and population genomic landscape of Phellinus noxius: A hypervariable fungus causing root rot in trees.</title>
        <authorList>
            <person name="Chung C.L."/>
            <person name="Lee T.J."/>
            <person name="Akiba M."/>
            <person name="Lee H.H."/>
            <person name="Kuo T.H."/>
            <person name="Liu D."/>
            <person name="Ke H.M."/>
            <person name="Yokoi T."/>
            <person name="Roa M.B."/>
            <person name="Lu M.J."/>
            <person name="Chang Y.Y."/>
            <person name="Ann P.J."/>
            <person name="Tsai J.N."/>
            <person name="Chen C.Y."/>
            <person name="Tzean S.S."/>
            <person name="Ota Y."/>
            <person name="Hattori T."/>
            <person name="Sahashi N."/>
            <person name="Liou R.F."/>
            <person name="Kikuchi T."/>
            <person name="Tsai I.J."/>
        </authorList>
    </citation>
    <scope>NUCLEOTIDE SEQUENCE [LARGE SCALE GENOMIC DNA]</scope>
    <source>
        <strain evidence="5 6">FFPRI411160</strain>
    </source>
</reference>
<dbReference type="Gene3D" id="3.30.1330.120">
    <property type="entry name" value="2-methylcitrate dehydratase PrpD"/>
    <property type="match status" value="1"/>
</dbReference>
<sequence>MSALAESAERPAPDKVLVDIADYVHNYKDFSPTSIETARLCLIDTIGCGLEALRFDQCTKLLGPVVEGTIVPNGTKVPGTNYQLDPVRGAFNIGTQIRWLDFNDCFLAAEWGHPSDNLGSILAITDYLTRSSRASFTVKDILHGMIQAHEIQGSLALLNSFNRVGLDHVLLVKVASAAVTARLLNLSHQQTIDTISQAFVDGQSLRTYRHAPNTGSRKSWAAGDACSRAVNLALMVQRGEMGLPSVLTAKGWGFYDVLFKGEEFKFQIPYGNYIMENVLFKISYPAEFHAQTAVEAAHTLHAKLKSLGKSAADIRSVHIRTQEAAMRIINKKGKLDNFADRDHDINYMVAYPLIFGELTTESYTDASAADPRIDELRAKITCVEDKRFSADYHDPSKRSIGNAITITLNDGTVLDEVEVEYPVGHKRRRQEGTPLLMQKFERHIGPHFDNARKKRILELVTNPEKLYNLPVDKFTDLFVKD</sequence>
<evidence type="ECO:0000259" key="4">
    <source>
        <dbReference type="Pfam" id="PF19305"/>
    </source>
</evidence>
<proteinExistence type="inferred from homology"/>
<comment type="caution">
    <text evidence="5">The sequence shown here is derived from an EMBL/GenBank/DDBJ whole genome shotgun (WGS) entry which is preliminary data.</text>
</comment>
<dbReference type="InterPro" id="IPR005656">
    <property type="entry name" value="MmgE_PrpD"/>
</dbReference>
<dbReference type="InterPro" id="IPR012705">
    <property type="entry name" value="2Me_IsoCit_deHydtase_PrpD"/>
</dbReference>
<dbReference type="InterPro" id="IPR045336">
    <property type="entry name" value="MmgE_PrpD_N"/>
</dbReference>
<name>A0A286UG79_9AGAM</name>
<dbReference type="PANTHER" id="PTHR16943:SF16">
    <property type="entry name" value="2-METHYLCITRATE DEHYDRATASE-RELATED"/>
    <property type="match status" value="1"/>
</dbReference>
<feature type="domain" description="MmgE/PrpD N-terminal" evidence="3">
    <location>
        <begin position="19"/>
        <end position="267"/>
    </location>
</feature>
<dbReference type="NCBIfam" id="TIGR02330">
    <property type="entry name" value="prpD"/>
    <property type="match status" value="1"/>
</dbReference>
<dbReference type="GO" id="GO:0051537">
    <property type="term" value="F:2 iron, 2 sulfur cluster binding"/>
    <property type="evidence" value="ECO:0007669"/>
    <property type="project" value="InterPro"/>
</dbReference>
<evidence type="ECO:0000256" key="1">
    <source>
        <dbReference type="ARBA" id="ARBA00006174"/>
    </source>
</evidence>
<gene>
    <name evidence="5" type="ORF">PNOK_0539100</name>
</gene>
<protein>
    <submittedName>
        <fullName evidence="5">2-methylcitrate dehydratase</fullName>
    </submittedName>
</protein>
<dbReference type="InterPro" id="IPR036148">
    <property type="entry name" value="MmgE/PrpD_sf"/>
</dbReference>
<dbReference type="NCBIfam" id="NF006943">
    <property type="entry name" value="PRK09425.1"/>
    <property type="match status" value="1"/>
</dbReference>
<dbReference type="Gene3D" id="1.10.4100.10">
    <property type="entry name" value="2-methylcitrate dehydratase PrpD"/>
    <property type="match status" value="1"/>
</dbReference>
<dbReference type="InterPro" id="IPR045337">
    <property type="entry name" value="MmgE_PrpD_C"/>
</dbReference>
<dbReference type="FunFam" id="3.30.1330.120:FF:000001">
    <property type="entry name" value="2-methylcitrate dehydratase"/>
    <property type="match status" value="1"/>
</dbReference>
<dbReference type="Pfam" id="PF03972">
    <property type="entry name" value="MmgE_PrpD_N"/>
    <property type="match status" value="1"/>
</dbReference>
<evidence type="ECO:0000259" key="3">
    <source>
        <dbReference type="Pfam" id="PF03972"/>
    </source>
</evidence>
<evidence type="ECO:0000313" key="6">
    <source>
        <dbReference type="Proteomes" id="UP000217199"/>
    </source>
</evidence>
<evidence type="ECO:0000313" key="5">
    <source>
        <dbReference type="EMBL" id="PAV18549.1"/>
    </source>
</evidence>
<evidence type="ECO:0000256" key="2">
    <source>
        <dbReference type="ARBA" id="ARBA00023239"/>
    </source>
</evidence>
<dbReference type="PANTHER" id="PTHR16943">
    <property type="entry name" value="2-METHYLCITRATE DEHYDRATASE-RELATED"/>
    <property type="match status" value="1"/>
</dbReference>
<feature type="domain" description="MmgE/PrpD C-terminal" evidence="4">
    <location>
        <begin position="284"/>
        <end position="461"/>
    </location>
</feature>
<dbReference type="Pfam" id="PF19305">
    <property type="entry name" value="MmgE_PrpD_C"/>
    <property type="match status" value="1"/>
</dbReference>
<dbReference type="GO" id="GO:0047547">
    <property type="term" value="F:2-methylcitrate dehydratase activity"/>
    <property type="evidence" value="ECO:0007669"/>
    <property type="project" value="InterPro"/>
</dbReference>
<dbReference type="InterPro" id="IPR042183">
    <property type="entry name" value="MmgE/PrpD_sf_1"/>
</dbReference>
<dbReference type="InterPro" id="IPR042188">
    <property type="entry name" value="MmgE/PrpD_sf_2"/>
</dbReference>
<dbReference type="STRING" id="2282107.A0A286UG79"/>
<dbReference type="GO" id="GO:0019679">
    <property type="term" value="P:propionate metabolic process, methylcitrate cycle"/>
    <property type="evidence" value="ECO:0007669"/>
    <property type="project" value="InterPro"/>
</dbReference>
<accession>A0A286UG79</accession>
<dbReference type="GO" id="GO:0005739">
    <property type="term" value="C:mitochondrion"/>
    <property type="evidence" value="ECO:0007669"/>
    <property type="project" value="TreeGrafter"/>
</dbReference>
<comment type="similarity">
    <text evidence="1">Belongs to the PrpD family.</text>
</comment>
<keyword evidence="6" id="KW-1185">Reference proteome</keyword>